<evidence type="ECO:0000313" key="2">
    <source>
        <dbReference type="EMBL" id="CAB1432527.1"/>
    </source>
</evidence>
<dbReference type="EMBL" id="CADEAL010001446">
    <property type="protein sequence ID" value="CAB1432527.1"/>
    <property type="molecule type" value="Genomic_DNA"/>
</dbReference>
<evidence type="ECO:0000313" key="3">
    <source>
        <dbReference type="Proteomes" id="UP001153269"/>
    </source>
</evidence>
<reference evidence="2" key="1">
    <citation type="submission" date="2020-03" db="EMBL/GenBank/DDBJ databases">
        <authorList>
            <person name="Weist P."/>
        </authorList>
    </citation>
    <scope>NUCLEOTIDE SEQUENCE</scope>
</reference>
<keyword evidence="3" id="KW-1185">Reference proteome</keyword>
<sequence length="72" mass="8153">MPLLGLPEANQFEMNETRSAEATRGKGSSAMVDRRVRANLGLCITTYTFDLINKSTTTEWSKNEKRVIFLRS</sequence>
<gene>
    <name evidence="2" type="ORF">PLEPLA_LOCUS20609</name>
</gene>
<feature type="compositionally biased region" description="Basic and acidic residues" evidence="1">
    <location>
        <begin position="15"/>
        <end position="24"/>
    </location>
</feature>
<dbReference type="Proteomes" id="UP001153269">
    <property type="component" value="Unassembled WGS sequence"/>
</dbReference>
<proteinExistence type="predicted"/>
<organism evidence="2 3">
    <name type="scientific">Pleuronectes platessa</name>
    <name type="common">European plaice</name>
    <dbReference type="NCBI Taxonomy" id="8262"/>
    <lineage>
        <taxon>Eukaryota</taxon>
        <taxon>Metazoa</taxon>
        <taxon>Chordata</taxon>
        <taxon>Craniata</taxon>
        <taxon>Vertebrata</taxon>
        <taxon>Euteleostomi</taxon>
        <taxon>Actinopterygii</taxon>
        <taxon>Neopterygii</taxon>
        <taxon>Teleostei</taxon>
        <taxon>Neoteleostei</taxon>
        <taxon>Acanthomorphata</taxon>
        <taxon>Carangaria</taxon>
        <taxon>Pleuronectiformes</taxon>
        <taxon>Pleuronectoidei</taxon>
        <taxon>Pleuronectidae</taxon>
        <taxon>Pleuronectes</taxon>
    </lineage>
</organism>
<evidence type="ECO:0000256" key="1">
    <source>
        <dbReference type="SAM" id="MobiDB-lite"/>
    </source>
</evidence>
<accession>A0A9N7YMH6</accession>
<dbReference type="AlphaFoldDB" id="A0A9N7YMH6"/>
<comment type="caution">
    <text evidence="2">The sequence shown here is derived from an EMBL/GenBank/DDBJ whole genome shotgun (WGS) entry which is preliminary data.</text>
</comment>
<protein>
    <submittedName>
        <fullName evidence="2">Uncharacterized protein</fullName>
    </submittedName>
</protein>
<feature type="region of interest" description="Disordered" evidence="1">
    <location>
        <begin position="1"/>
        <end position="30"/>
    </location>
</feature>
<name>A0A9N7YMH6_PLEPL</name>